<keyword evidence="2" id="KW-0812">Transmembrane</keyword>
<dbReference type="Proteomes" id="UP000270678">
    <property type="component" value="Chromosome"/>
</dbReference>
<name>A0A3S9V5G3_9BACL</name>
<evidence type="ECO:0000313" key="4">
    <source>
        <dbReference type="Proteomes" id="UP000270678"/>
    </source>
</evidence>
<dbReference type="RefSeq" id="WP_127003722.1">
    <property type="nucleotide sequence ID" value="NZ_CP034346.1"/>
</dbReference>
<dbReference type="EMBL" id="CP034346">
    <property type="protein sequence ID" value="AZS17814.1"/>
    <property type="molecule type" value="Genomic_DNA"/>
</dbReference>
<sequence>MDKFCENCGAPRREGAKFCRECGQPFPQAEAVPVEAAPKGIEPQVESTVPVHPELPVAPMTTEPVTEAASTPAAEPTMTEVPAPSDVTPVSTPSVEHSAPESVDTPVEQAAPIQPQPEASVEMPVSTANDASQAASFTEVPPATPVPNPVPNSFPPVVPPAGNIPTMQSVNGVNGTTAAATPTPAWNEIADALESTGKKKSKLKLPLIIGSILIGLLLVGGAVWAMISLNASSSNPALIYVKDKDLMLSAGKKSEPVKAVNKWLDIDDSIKEDYLNVSYYDGDSGAKGMEFSMLGDGIGRWIKFNKSGTRMFYLGKVTDDGTANLYYNDPSKLAKSKKEDIEPGERVASNVSIGANRYAPFQISESGDRVLYFKNYDEEEYSGSLYINDLKEEQLIDNDVYGFYFISKDESTVMYTKAADSDSYNYDLYIKSLHGKGDKVKIDSDISYVVNYSDDFKKVYYVKNNGDIDDLNYNSLYLKEEGKDKQKLISDFTSIESSDQNGVFYFTRTNEKKTKLVDLVEDDMAESDLKITEPHYSDFEYEDTYDVWGYEYTSTEVDYDKYYEAYDLYMDKLDRDSLRSSLKEEEINTTSRQLFLYSAGKEKELSNNIAWVNFADVANKSVIYSKADTEKGPVGKIKMSEIKSLYDVRDRFEGDSSDMMGKGRYIILNDGQEQEIAGEADDYYSFQFSGNGKKLYYMEGAASSTSGTLVAYDVLDGKLSNRKVVDENVSYYMILSDVIWYYKDVKDGKGELDSYSDGKKTKIAFDVEVGSTSIYPEDNTVLYIADFNSKRHMGSLYLKQGQGEAVKVNDDVSFYNYDKGNHLFYITDYNDSKESGDLWEYRGKDQKKLIDNSVEAMLPLRVGYNF</sequence>
<keyword evidence="2" id="KW-1133">Transmembrane helix</keyword>
<protein>
    <recommendedName>
        <fullName evidence="5">Zinc-ribbon domain-containing protein</fullName>
    </recommendedName>
</protein>
<feature type="compositionally biased region" description="Low complexity" evidence="1">
    <location>
        <begin position="61"/>
        <end position="80"/>
    </location>
</feature>
<feature type="region of interest" description="Disordered" evidence="1">
    <location>
        <begin position="48"/>
        <end position="109"/>
    </location>
</feature>
<proteinExistence type="predicted"/>
<dbReference type="AlphaFoldDB" id="A0A3S9V5G3"/>
<keyword evidence="2" id="KW-0472">Membrane</keyword>
<evidence type="ECO:0000256" key="1">
    <source>
        <dbReference type="SAM" id="MobiDB-lite"/>
    </source>
</evidence>
<keyword evidence="4" id="KW-1185">Reference proteome</keyword>
<dbReference type="KEGG" id="plut:EI981_27515"/>
<dbReference type="SUPFAM" id="SSF69304">
    <property type="entry name" value="Tricorn protease N-terminal domain"/>
    <property type="match status" value="1"/>
</dbReference>
<organism evidence="3 4">
    <name type="scientific">Paenibacillus lutimineralis</name>
    <dbReference type="NCBI Taxonomy" id="2707005"/>
    <lineage>
        <taxon>Bacteria</taxon>
        <taxon>Bacillati</taxon>
        <taxon>Bacillota</taxon>
        <taxon>Bacilli</taxon>
        <taxon>Bacillales</taxon>
        <taxon>Paenibacillaceae</taxon>
        <taxon>Paenibacillus</taxon>
    </lineage>
</organism>
<evidence type="ECO:0008006" key="5">
    <source>
        <dbReference type="Google" id="ProtNLM"/>
    </source>
</evidence>
<evidence type="ECO:0000256" key="2">
    <source>
        <dbReference type="SAM" id="Phobius"/>
    </source>
</evidence>
<reference evidence="4" key="1">
    <citation type="submission" date="2018-12" db="EMBL/GenBank/DDBJ databases">
        <title>Complete genome sequence of Paenibacillus sp. MBLB1234.</title>
        <authorList>
            <person name="Nam Y.-D."/>
            <person name="Kang J."/>
            <person name="Chung W.-H."/>
            <person name="Park Y.S."/>
        </authorList>
    </citation>
    <scope>NUCLEOTIDE SEQUENCE [LARGE SCALE GENOMIC DNA]</scope>
    <source>
        <strain evidence="4">MBLB1234</strain>
    </source>
</reference>
<feature type="transmembrane region" description="Helical" evidence="2">
    <location>
        <begin position="205"/>
        <end position="227"/>
    </location>
</feature>
<accession>A0A3S9V5G3</accession>
<gene>
    <name evidence="3" type="ORF">EI981_27515</name>
</gene>
<dbReference type="SUPFAM" id="SSF82171">
    <property type="entry name" value="DPP6 N-terminal domain-like"/>
    <property type="match status" value="1"/>
</dbReference>
<evidence type="ECO:0000313" key="3">
    <source>
        <dbReference type="EMBL" id="AZS17814.1"/>
    </source>
</evidence>
<dbReference type="OrthoDB" id="2557040at2"/>